<dbReference type="PANTHER" id="PTHR33048">
    <property type="entry name" value="PTH11-LIKE INTEGRAL MEMBRANE PROTEIN (AFU_ORTHOLOGUE AFUA_5G11245)"/>
    <property type="match status" value="1"/>
</dbReference>
<dbReference type="InterPro" id="IPR052337">
    <property type="entry name" value="SAT4-like"/>
</dbReference>
<dbReference type="Pfam" id="PF20684">
    <property type="entry name" value="Fung_rhodopsin"/>
    <property type="match status" value="1"/>
</dbReference>
<evidence type="ECO:0000256" key="2">
    <source>
        <dbReference type="ARBA" id="ARBA00022692"/>
    </source>
</evidence>
<feature type="domain" description="Rhodopsin" evidence="7">
    <location>
        <begin position="107"/>
        <end position="199"/>
    </location>
</feature>
<proteinExistence type="inferred from homology"/>
<dbReference type="EMBL" id="QGMK01000408">
    <property type="protein sequence ID" value="TVY81875.1"/>
    <property type="molecule type" value="Genomic_DNA"/>
</dbReference>
<keyword evidence="2 6" id="KW-0812">Transmembrane</keyword>
<evidence type="ECO:0000256" key="5">
    <source>
        <dbReference type="ARBA" id="ARBA00038359"/>
    </source>
</evidence>
<comment type="subcellular location">
    <subcellularLocation>
        <location evidence="1">Membrane</location>
        <topology evidence="1">Multi-pass membrane protein</topology>
    </subcellularLocation>
</comment>
<dbReference type="AlphaFoldDB" id="A0A8T9C852"/>
<gene>
    <name evidence="8" type="ORF">LSUE1_G004790</name>
</gene>
<dbReference type="GO" id="GO:0016020">
    <property type="term" value="C:membrane"/>
    <property type="evidence" value="ECO:0007669"/>
    <property type="project" value="UniProtKB-SubCell"/>
</dbReference>
<keyword evidence="4 6" id="KW-0472">Membrane</keyword>
<evidence type="ECO:0000259" key="7">
    <source>
        <dbReference type="Pfam" id="PF20684"/>
    </source>
</evidence>
<reference evidence="8 9" key="1">
    <citation type="submission" date="2018-05" db="EMBL/GenBank/DDBJ databases">
        <title>Genome sequencing and assembly of the regulated plant pathogen Lachnellula willkommii and related sister species for the development of diagnostic species identification markers.</title>
        <authorList>
            <person name="Giroux E."/>
            <person name="Bilodeau G."/>
        </authorList>
    </citation>
    <scope>NUCLEOTIDE SEQUENCE [LARGE SCALE GENOMIC DNA]</scope>
    <source>
        <strain evidence="8 9">CBS 268.59</strain>
    </source>
</reference>
<feature type="transmembrane region" description="Helical" evidence="6">
    <location>
        <begin position="135"/>
        <end position="155"/>
    </location>
</feature>
<dbReference type="PANTHER" id="PTHR33048:SF47">
    <property type="entry name" value="INTEGRAL MEMBRANE PROTEIN-RELATED"/>
    <property type="match status" value="1"/>
</dbReference>
<dbReference type="InterPro" id="IPR049326">
    <property type="entry name" value="Rhodopsin_dom_fungi"/>
</dbReference>
<keyword evidence="3 6" id="KW-1133">Transmembrane helix</keyword>
<comment type="caution">
    <text evidence="8">The sequence shown here is derived from an EMBL/GenBank/DDBJ whole genome shotgun (WGS) entry which is preliminary data.</text>
</comment>
<organism evidence="8 9">
    <name type="scientific">Lachnellula suecica</name>
    <dbReference type="NCBI Taxonomy" id="602035"/>
    <lineage>
        <taxon>Eukaryota</taxon>
        <taxon>Fungi</taxon>
        <taxon>Dikarya</taxon>
        <taxon>Ascomycota</taxon>
        <taxon>Pezizomycotina</taxon>
        <taxon>Leotiomycetes</taxon>
        <taxon>Helotiales</taxon>
        <taxon>Lachnaceae</taxon>
        <taxon>Lachnellula</taxon>
    </lineage>
</organism>
<name>A0A8T9C852_9HELO</name>
<accession>A0A8T9C852</accession>
<evidence type="ECO:0000313" key="8">
    <source>
        <dbReference type="EMBL" id="TVY81875.1"/>
    </source>
</evidence>
<protein>
    <recommendedName>
        <fullName evidence="7">Rhodopsin domain-containing protein</fullName>
    </recommendedName>
</protein>
<feature type="transmembrane region" description="Helical" evidence="6">
    <location>
        <begin position="175"/>
        <end position="194"/>
    </location>
</feature>
<dbReference type="Proteomes" id="UP000469558">
    <property type="component" value="Unassembled WGS sequence"/>
</dbReference>
<dbReference type="OrthoDB" id="5329176at2759"/>
<evidence type="ECO:0000256" key="3">
    <source>
        <dbReference type="ARBA" id="ARBA00022989"/>
    </source>
</evidence>
<sequence length="268" mass="29237">MASNGATVGHEWLHENNGYQLLITAIVFLILNTTSVVMRFATRNLRTTASPPFGWDDLCILLGWLFAEGIAIDSICKSRNTASKESLHTNKKVAAHFGQGPLQLWEASNIITDVIMLALPLPVLAKLQVRRSTKIGTFVAFGIASVGLIPAVARFAEFVLHPIAADPTYNGTTLYIWLTVEPGIYLMAACLISCRPLLTNVLASHFTVSVFTWTRKTLRRSTTTGTAEGTGVSNSAAEGDYYKLVTLARPDQIHVRREFTVTASDNAV</sequence>
<evidence type="ECO:0000256" key="1">
    <source>
        <dbReference type="ARBA" id="ARBA00004141"/>
    </source>
</evidence>
<feature type="transmembrane region" description="Helical" evidence="6">
    <location>
        <begin position="20"/>
        <end position="41"/>
    </location>
</feature>
<evidence type="ECO:0000256" key="4">
    <source>
        <dbReference type="ARBA" id="ARBA00023136"/>
    </source>
</evidence>
<evidence type="ECO:0000256" key="6">
    <source>
        <dbReference type="SAM" id="Phobius"/>
    </source>
</evidence>
<evidence type="ECO:0000313" key="9">
    <source>
        <dbReference type="Proteomes" id="UP000469558"/>
    </source>
</evidence>
<comment type="similarity">
    <text evidence="5">Belongs to the SAT4 family.</text>
</comment>
<keyword evidence="9" id="KW-1185">Reference proteome</keyword>